<dbReference type="STRING" id="211586.SO_0056"/>
<protein>
    <submittedName>
        <fullName evidence="5">ABC-type transport system substrate binding component</fullName>
    </submittedName>
</protein>
<dbReference type="RefSeq" id="WP_011070470.1">
    <property type="nucleotide sequence ID" value="NC_004347.2"/>
</dbReference>
<feature type="domain" description="Solute-binding protein family 3/N-terminal" evidence="4">
    <location>
        <begin position="24"/>
        <end position="248"/>
    </location>
</feature>
<dbReference type="HOGENOM" id="CLU_064076_5_1_6"/>
<keyword evidence="2 3" id="KW-0732">Signal</keyword>
<evidence type="ECO:0000256" key="1">
    <source>
        <dbReference type="ARBA" id="ARBA00010333"/>
    </source>
</evidence>
<dbReference type="SUPFAM" id="SSF53850">
    <property type="entry name" value="Periplasmic binding protein-like II"/>
    <property type="match status" value="1"/>
</dbReference>
<sequence length="252" mass="28333">MVIKFLKKMLICLLGAASPLAAEPLVIGAEDDWAPYCALDKQSGQPLGLAPELVKAVFATEKLEIAFRPLPFARCMHDAKSGKVVGCFNATITEENRNQYYWHKTPMFEEDLAIFALASEPNRDLQLSSLEGKRVGITLGYTYPTDFMDNTKITRFEAKSDAQILEMLVRGRVDYILMNGMPGYLQIQQRQLTGKVIKVGKISTDGFWLAFSRTHPQGEAMSKQFEEGLQKIKNNGTYELLIRDFEAKLGLR</sequence>
<dbReference type="SMART" id="SM00062">
    <property type="entry name" value="PBPb"/>
    <property type="match status" value="1"/>
</dbReference>
<evidence type="ECO:0000256" key="3">
    <source>
        <dbReference type="SAM" id="SignalP"/>
    </source>
</evidence>
<evidence type="ECO:0000256" key="2">
    <source>
        <dbReference type="ARBA" id="ARBA00022729"/>
    </source>
</evidence>
<dbReference type="BioCyc" id="SONE211586:G1GMP-58-MONOMER"/>
<proteinExistence type="inferred from homology"/>
<dbReference type="eggNOG" id="COG0834">
    <property type="taxonomic scope" value="Bacteria"/>
</dbReference>
<keyword evidence="6" id="KW-1185">Reference proteome</keyword>
<reference evidence="5 6" key="1">
    <citation type="journal article" date="2002" name="Nat. Biotechnol.">
        <title>Genome sequence of the dissimilatory metal ion-reducing bacterium Shewanella oneidensis.</title>
        <authorList>
            <person name="Heidelberg J.F."/>
            <person name="Paulsen I.T."/>
            <person name="Nelson K.E."/>
            <person name="Gaidos E.J."/>
            <person name="Nelson W.C."/>
            <person name="Read T.D."/>
            <person name="Eisen J.A."/>
            <person name="Seshadri R."/>
            <person name="Ward N."/>
            <person name="Methe B."/>
            <person name="Clayton R.A."/>
            <person name="Meyer T."/>
            <person name="Tsapin A."/>
            <person name="Scott J."/>
            <person name="Beanan M."/>
            <person name="Brinkac L."/>
            <person name="Daugherty S."/>
            <person name="DeBoy R.T."/>
            <person name="Dodson R.J."/>
            <person name="Durkin A.S."/>
            <person name="Haft D.H."/>
            <person name="Kolonay J.F."/>
            <person name="Madupu R."/>
            <person name="Peterson J.D."/>
            <person name="Umayam L.A."/>
            <person name="White O."/>
            <person name="Wolf A.M."/>
            <person name="Vamathevan J."/>
            <person name="Weidman J."/>
            <person name="Impraim M."/>
            <person name="Lee K."/>
            <person name="Berry K."/>
            <person name="Lee C."/>
            <person name="Mueller J."/>
            <person name="Khouri H."/>
            <person name="Gill J."/>
            <person name="Utterback T.R."/>
            <person name="McDonald L.A."/>
            <person name="Feldblyum T.V."/>
            <person name="Smith H.O."/>
            <person name="Venter J.C."/>
            <person name="Nealson K.H."/>
            <person name="Fraser C.M."/>
        </authorList>
    </citation>
    <scope>NUCLEOTIDE SEQUENCE [LARGE SCALE GENOMIC DNA]</scope>
    <source>
        <strain evidence="6">ATCC 700550 / JCM 31522 / CIP 106686 / LMG 19005 / NCIMB 14063 / MR-1</strain>
    </source>
</reference>
<accession>Q8EKN6</accession>
<gene>
    <name evidence="5" type="ordered locus">SO_0056</name>
</gene>
<dbReference type="PhylomeDB" id="Q8EKN6"/>
<dbReference type="KEGG" id="son:SO_0056"/>
<feature type="chain" id="PRO_5004305658" evidence="3">
    <location>
        <begin position="22"/>
        <end position="252"/>
    </location>
</feature>
<comment type="similarity">
    <text evidence="1">Belongs to the bacterial solute-binding protein 3 family.</text>
</comment>
<dbReference type="PaxDb" id="211586-SO_0056"/>
<dbReference type="PANTHER" id="PTHR35936">
    <property type="entry name" value="MEMBRANE-BOUND LYTIC MUREIN TRANSGLYCOSYLASE F"/>
    <property type="match status" value="1"/>
</dbReference>
<dbReference type="OrthoDB" id="370676at2"/>
<organism evidence="5 6">
    <name type="scientific">Shewanella oneidensis (strain ATCC 700550 / JCM 31522 / CIP 106686 / LMG 19005 / NCIMB 14063 / MR-1)</name>
    <dbReference type="NCBI Taxonomy" id="211586"/>
    <lineage>
        <taxon>Bacteria</taxon>
        <taxon>Pseudomonadati</taxon>
        <taxon>Pseudomonadota</taxon>
        <taxon>Gammaproteobacteria</taxon>
        <taxon>Alteromonadales</taxon>
        <taxon>Shewanellaceae</taxon>
        <taxon>Shewanella</taxon>
    </lineage>
</organism>
<dbReference type="Pfam" id="PF00497">
    <property type="entry name" value="SBP_bac_3"/>
    <property type="match status" value="1"/>
</dbReference>
<reference evidence="5 6" key="2">
    <citation type="journal article" date="2005" name="Proteomics">
        <title>Global detection and characterization of hypothetical proteins in Shewanella oneidensis MR-1 using LC-MS based proteomics.</title>
        <authorList>
            <person name="Elias D.A."/>
            <person name="Monroe M.E."/>
            <person name="Marshall M.J."/>
            <person name="Romine M.F."/>
            <person name="Belieav A.S."/>
            <person name="Fredrickson J.K."/>
            <person name="Anderson G.A."/>
            <person name="Smith R.D."/>
            <person name="Lipton M.S."/>
        </authorList>
    </citation>
    <scope>NUCLEOTIDE SEQUENCE [LARGE SCALE GENOMIC DNA]</scope>
    <source>
        <strain evidence="6">ATCC 700550 / JCM 31522 / CIP 106686 / LMG 19005 / NCIMB 14063 / MR-1</strain>
    </source>
</reference>
<dbReference type="PATRIC" id="fig|211586.12.peg.56"/>
<evidence type="ECO:0000313" key="5">
    <source>
        <dbReference type="EMBL" id="AAN53143.1"/>
    </source>
</evidence>
<name>Q8EKN6_SHEON</name>
<dbReference type="AlphaFoldDB" id="Q8EKN6"/>
<evidence type="ECO:0000259" key="4">
    <source>
        <dbReference type="SMART" id="SM00062"/>
    </source>
</evidence>
<feature type="signal peptide" evidence="3">
    <location>
        <begin position="1"/>
        <end position="21"/>
    </location>
</feature>
<dbReference type="InterPro" id="IPR001638">
    <property type="entry name" value="Solute-binding_3/MltF_N"/>
</dbReference>
<dbReference type="Proteomes" id="UP000008186">
    <property type="component" value="Chromosome"/>
</dbReference>
<reference evidence="5 6" key="4">
    <citation type="journal article" date="2011" name="BMC Genomics">
        <title>Genome-wide protein localization prediction strategies for gram negative bacteria.</title>
        <authorList>
            <person name="Romine M.F."/>
        </authorList>
    </citation>
    <scope>NUCLEOTIDE SEQUENCE [LARGE SCALE GENOMIC DNA]</scope>
    <source>
        <strain evidence="6">ATCC 700550 / JCM 31522 / CIP 106686 / LMG 19005 / NCIMB 14063 / MR-1</strain>
    </source>
</reference>
<evidence type="ECO:0000313" key="6">
    <source>
        <dbReference type="Proteomes" id="UP000008186"/>
    </source>
</evidence>
<dbReference type="EMBL" id="AE014299">
    <property type="protein sequence ID" value="AAN53143.1"/>
    <property type="molecule type" value="Genomic_DNA"/>
</dbReference>
<dbReference type="Gene3D" id="3.40.190.10">
    <property type="entry name" value="Periplasmic binding protein-like II"/>
    <property type="match status" value="2"/>
</dbReference>
<reference evidence="5 6" key="3">
    <citation type="journal article" date="2008" name="Appl. Environ. Microbiol.">
        <title>Identification of mobile elements and pseudogenes in the Shewanella oneidensis MR-1 genome.</title>
        <authorList>
            <person name="Romine M.F."/>
            <person name="Carlson T.S."/>
            <person name="Norbeck A.D."/>
            <person name="McCue L.A."/>
            <person name="Lipton M.S."/>
        </authorList>
    </citation>
    <scope>NUCLEOTIDE SEQUENCE [LARGE SCALE GENOMIC DNA]</scope>
    <source>
        <strain evidence="6">ATCC 700550 / JCM 31522 / CIP 106686 / LMG 19005 / NCIMB 14063 / MR-1</strain>
    </source>
</reference>
<dbReference type="PANTHER" id="PTHR35936:SF6">
    <property type="entry name" value="AMINO ACID ABC TRANSPORTER SUBSTRATE-BINDING PAAT FAMILY PROTEIN"/>
    <property type="match status" value="1"/>
</dbReference>